<gene>
    <name evidence="1" type="ORF">SAMN05192573_1311</name>
</gene>
<sequence length="26" mass="2904">MFVLAILLTVDSYAQKVDKNIKSGHL</sequence>
<evidence type="ECO:0000313" key="2">
    <source>
        <dbReference type="Proteomes" id="UP000199705"/>
    </source>
</evidence>
<dbReference type="Proteomes" id="UP000199705">
    <property type="component" value="Unassembled WGS sequence"/>
</dbReference>
<reference evidence="2" key="1">
    <citation type="submission" date="2016-10" db="EMBL/GenBank/DDBJ databases">
        <authorList>
            <person name="Varghese N."/>
            <person name="Submissions S."/>
        </authorList>
    </citation>
    <scope>NUCLEOTIDE SEQUENCE [LARGE SCALE GENOMIC DNA]</scope>
    <source>
        <strain evidence="2">Gh-67</strain>
    </source>
</reference>
<protein>
    <submittedName>
        <fullName evidence="1">Uncharacterized protein</fullName>
    </submittedName>
</protein>
<name>A0A1G8N557_9SPHI</name>
<organism evidence="1 2">
    <name type="scientific">Mucilaginibacter gossypii</name>
    <dbReference type="NCBI Taxonomy" id="551996"/>
    <lineage>
        <taxon>Bacteria</taxon>
        <taxon>Pseudomonadati</taxon>
        <taxon>Bacteroidota</taxon>
        <taxon>Sphingobacteriia</taxon>
        <taxon>Sphingobacteriales</taxon>
        <taxon>Sphingobacteriaceae</taxon>
        <taxon>Mucilaginibacter</taxon>
    </lineage>
</organism>
<proteinExistence type="predicted"/>
<dbReference type="AlphaFoldDB" id="A0A1G8N557"/>
<accession>A0A1G8N557</accession>
<dbReference type="EMBL" id="FNCG01000031">
    <property type="protein sequence ID" value="SDI74690.1"/>
    <property type="molecule type" value="Genomic_DNA"/>
</dbReference>
<feature type="non-terminal residue" evidence="1">
    <location>
        <position position="26"/>
    </location>
</feature>
<keyword evidence="2" id="KW-1185">Reference proteome</keyword>
<evidence type="ECO:0000313" key="1">
    <source>
        <dbReference type="EMBL" id="SDI74690.1"/>
    </source>
</evidence>